<dbReference type="PANTHER" id="PTHR35802:SF1">
    <property type="entry name" value="PROTEASE SYNTHASE AND SPORULATION PROTEIN PAI 2"/>
    <property type="match status" value="1"/>
</dbReference>
<gene>
    <name evidence="1" type="ORF">PsB1_1475</name>
</gene>
<reference evidence="1" key="1">
    <citation type="submission" date="2021-05" db="EMBL/GenBank/DDBJ databases">
        <authorList>
            <person name="Tanabe Y."/>
        </authorList>
    </citation>
    <scope>NUCLEOTIDE SEQUENCE</scope>
    <source>
        <strain evidence="1">BOTRYCO-1</strain>
    </source>
</reference>
<sequence>MFVAAHVPLVVSKNLERATYERNENVVHTNPFHEAVPGAGRHCVAVFRDPDADISPSPYSTKHVHGEVVPTWAYLEAEVRGFLNLKTDPKAMLAYFEPATRDMEAASPTPWSIDDAPIDNIYWLECGFIGLNLRVSIVTAKRKINQDKSLADDLSVLAGYAASSQTSHQLLFLETPKESQKP</sequence>
<dbReference type="SUPFAM" id="SSF50475">
    <property type="entry name" value="FMN-binding split barrel"/>
    <property type="match status" value="1"/>
</dbReference>
<dbReference type="PANTHER" id="PTHR35802">
    <property type="entry name" value="PROTEASE SYNTHASE AND SPORULATION PROTEIN PAI 2"/>
    <property type="match status" value="1"/>
</dbReference>
<dbReference type="InterPro" id="IPR012349">
    <property type="entry name" value="Split_barrel_FMN-bd"/>
</dbReference>
<dbReference type="Gene3D" id="2.30.110.10">
    <property type="entry name" value="Electron Transport, Fmn-binding Protein, Chain A"/>
    <property type="match status" value="1"/>
</dbReference>
<dbReference type="Pfam" id="PF04299">
    <property type="entry name" value="FMN_bind_2"/>
    <property type="match status" value="1"/>
</dbReference>
<dbReference type="Proteomes" id="UP001161064">
    <property type="component" value="Unassembled WGS sequence"/>
</dbReference>
<dbReference type="InterPro" id="IPR007396">
    <property type="entry name" value="TR_PAI2-type"/>
</dbReference>
<dbReference type="RefSeq" id="WP_284360171.1">
    <property type="nucleotide sequence ID" value="NZ_BPFZ01000008.1"/>
</dbReference>
<name>A0ABQ4PWJ6_9PROT</name>
<organism evidence="1 2">
    <name type="scientific">Candidatus Phycosocius spiralis</name>
    <dbReference type="NCBI Taxonomy" id="2815099"/>
    <lineage>
        <taxon>Bacteria</taxon>
        <taxon>Pseudomonadati</taxon>
        <taxon>Pseudomonadota</taxon>
        <taxon>Alphaproteobacteria</taxon>
        <taxon>Caulobacterales</taxon>
        <taxon>Caulobacterales incertae sedis</taxon>
        <taxon>Candidatus Phycosocius</taxon>
    </lineage>
</organism>
<evidence type="ECO:0000313" key="1">
    <source>
        <dbReference type="EMBL" id="GIU67321.1"/>
    </source>
</evidence>
<protein>
    <submittedName>
        <fullName evidence="1">Transcriptional regulator</fullName>
    </submittedName>
</protein>
<keyword evidence="2" id="KW-1185">Reference proteome</keyword>
<dbReference type="EMBL" id="BPFZ01000008">
    <property type="protein sequence ID" value="GIU67321.1"/>
    <property type="molecule type" value="Genomic_DNA"/>
</dbReference>
<reference evidence="1" key="2">
    <citation type="journal article" date="2023" name="ISME Commun">
        <title>Characterization of a bloom-associated alphaproteobacterial lineage, 'Candidatus Phycosocius': insights into freshwater algal-bacterial interactions.</title>
        <authorList>
            <person name="Tanabe Y."/>
            <person name="Yamaguchi H."/>
            <person name="Yoshida M."/>
            <person name="Kai A."/>
            <person name="Okazaki Y."/>
        </authorList>
    </citation>
    <scope>NUCLEOTIDE SEQUENCE</scope>
    <source>
        <strain evidence="1">BOTRYCO-1</strain>
    </source>
</reference>
<accession>A0ABQ4PWJ6</accession>
<comment type="caution">
    <text evidence="1">The sequence shown here is derived from an EMBL/GenBank/DDBJ whole genome shotgun (WGS) entry which is preliminary data.</text>
</comment>
<proteinExistence type="predicted"/>
<evidence type="ECO:0000313" key="2">
    <source>
        <dbReference type="Proteomes" id="UP001161064"/>
    </source>
</evidence>